<dbReference type="AlphaFoldDB" id="A0A6M4NRM9"/>
<geneLocation type="plasmid" evidence="1">
    <name>pKP18-31-IMP</name>
</geneLocation>
<proteinExistence type="predicted"/>
<protein>
    <submittedName>
        <fullName evidence="1">Uncharacterized protein</fullName>
    </submittedName>
</protein>
<evidence type="ECO:0000313" key="1">
    <source>
        <dbReference type="EMBL" id="QJS00462.1"/>
    </source>
</evidence>
<sequence>MFCDINWFRAFQAAQYPSKTFEASSFSNSMYRTEFAITVS</sequence>
<reference evidence="1" key="1">
    <citation type="submission" date="2019-11" db="EMBL/GenBank/DDBJ databases">
        <authorList>
            <person name="Qin S."/>
            <person name="Dong H."/>
        </authorList>
    </citation>
    <scope>NUCLEOTIDE SEQUENCE</scope>
    <source>
        <strain evidence="1">KP18-31</strain>
        <plasmid evidence="1">pKP18-31-IMP,KPC</plasmid>
    </source>
</reference>
<keyword evidence="1" id="KW-0614">Plasmid</keyword>
<accession>A0A6M4NRM9</accession>
<dbReference type="EMBL" id="MN661402">
    <property type="protein sequence ID" value="QJS00462.1"/>
    <property type="molecule type" value="Genomic_DNA"/>
</dbReference>
<name>A0A6M4NRM9_9ENTR</name>
<organism evidence="1">
    <name type="scientific">Klebsiella quasipneumoniae</name>
    <dbReference type="NCBI Taxonomy" id="1463165"/>
    <lineage>
        <taxon>Bacteria</taxon>
        <taxon>Pseudomonadati</taxon>
        <taxon>Pseudomonadota</taxon>
        <taxon>Gammaproteobacteria</taxon>
        <taxon>Enterobacterales</taxon>
        <taxon>Enterobacteriaceae</taxon>
        <taxon>Klebsiella/Raoultella group</taxon>
        <taxon>Klebsiella</taxon>
        <taxon>Klebsiella pneumoniae complex</taxon>
    </lineage>
</organism>